<keyword evidence="5" id="KW-1185">Reference proteome</keyword>
<dbReference type="EMBL" id="QYUR01000002">
    <property type="protein sequence ID" value="RJG12364.1"/>
    <property type="molecule type" value="Genomic_DNA"/>
</dbReference>
<dbReference type="Proteomes" id="UP000284021">
    <property type="component" value="Unassembled WGS sequence"/>
</dbReference>
<dbReference type="CDD" id="cd02968">
    <property type="entry name" value="SCO"/>
    <property type="match status" value="1"/>
</dbReference>
<gene>
    <name evidence="4" type="ORF">D3879_03445</name>
</gene>
<organism evidence="4 5">
    <name type="scientific">Pseudomonas cavernicola</name>
    <dbReference type="NCBI Taxonomy" id="2320866"/>
    <lineage>
        <taxon>Bacteria</taxon>
        <taxon>Pseudomonadati</taxon>
        <taxon>Pseudomonadota</taxon>
        <taxon>Gammaproteobacteria</taxon>
        <taxon>Pseudomonadales</taxon>
        <taxon>Pseudomonadaceae</taxon>
        <taxon>Pseudomonas</taxon>
    </lineage>
</organism>
<keyword evidence="3" id="KW-1015">Disulfide bond</keyword>
<evidence type="ECO:0000256" key="2">
    <source>
        <dbReference type="PIRSR" id="PIRSR603782-1"/>
    </source>
</evidence>
<feature type="binding site" evidence="2">
    <location>
        <position position="83"/>
    </location>
    <ligand>
        <name>Cu cation</name>
        <dbReference type="ChEBI" id="CHEBI:23378"/>
    </ligand>
</feature>
<sequence>MNTRRNLLVGLGAAALGVVAWRTGSDTRRLEAQPAGADTTGASYFPNITLYTHEGKPVKVYDDLIRGKVVAFNMMYTLCGGFCPTMTANLRGVQKLLGERAGRDVFMYSISLQPELDTPQILKAYAEQHHVGPGWSFLTGAPADIELLRRRLGFYDVDPLVDGNKASHTGMVRIGNDRNNRWTMAAARSVPEQIFAAINHVDNSVVHTA</sequence>
<comment type="similarity">
    <text evidence="1">Belongs to the SCO1/2 family.</text>
</comment>
<accession>A0A418XIR8</accession>
<dbReference type="PANTHER" id="PTHR12151:SF5">
    <property type="entry name" value="AT19154P"/>
    <property type="match status" value="1"/>
</dbReference>
<dbReference type="SUPFAM" id="SSF52833">
    <property type="entry name" value="Thioredoxin-like"/>
    <property type="match status" value="1"/>
</dbReference>
<feature type="binding site" evidence="2">
    <location>
        <position position="79"/>
    </location>
    <ligand>
        <name>Cu cation</name>
        <dbReference type="ChEBI" id="CHEBI:23378"/>
    </ligand>
</feature>
<dbReference type="InterPro" id="IPR003782">
    <property type="entry name" value="SCO1/SenC"/>
</dbReference>
<dbReference type="InterPro" id="IPR036249">
    <property type="entry name" value="Thioredoxin-like_sf"/>
</dbReference>
<protein>
    <submittedName>
        <fullName evidence="4">SCO family protein</fullName>
    </submittedName>
</protein>
<evidence type="ECO:0000256" key="3">
    <source>
        <dbReference type="PIRSR" id="PIRSR603782-2"/>
    </source>
</evidence>
<keyword evidence="2" id="KW-0186">Copper</keyword>
<keyword evidence="2" id="KW-0479">Metal-binding</keyword>
<dbReference type="OrthoDB" id="5794163at2"/>
<name>A0A418XIR8_9PSED</name>
<dbReference type="InterPro" id="IPR006311">
    <property type="entry name" value="TAT_signal"/>
</dbReference>
<proteinExistence type="inferred from homology"/>
<dbReference type="AlphaFoldDB" id="A0A418XIR8"/>
<dbReference type="RefSeq" id="WP_119952694.1">
    <property type="nucleotide sequence ID" value="NZ_QYUR01000002.1"/>
</dbReference>
<dbReference type="Gene3D" id="3.40.30.10">
    <property type="entry name" value="Glutaredoxin"/>
    <property type="match status" value="1"/>
</dbReference>
<dbReference type="PANTHER" id="PTHR12151">
    <property type="entry name" value="ELECTRON TRANSPORT PROTIN SCO1/SENC FAMILY MEMBER"/>
    <property type="match status" value="1"/>
</dbReference>
<evidence type="ECO:0000313" key="5">
    <source>
        <dbReference type="Proteomes" id="UP000284021"/>
    </source>
</evidence>
<reference evidence="4 5" key="1">
    <citation type="submission" date="2018-09" db="EMBL/GenBank/DDBJ databases">
        <authorList>
            <person name="Zhu H."/>
        </authorList>
    </citation>
    <scope>NUCLEOTIDE SEQUENCE [LARGE SCALE GENOMIC DNA]</scope>
    <source>
        <strain evidence="4 5">K1S02-6</strain>
    </source>
</reference>
<comment type="caution">
    <text evidence="4">The sequence shown here is derived from an EMBL/GenBank/DDBJ whole genome shotgun (WGS) entry which is preliminary data.</text>
</comment>
<dbReference type="GO" id="GO:0046872">
    <property type="term" value="F:metal ion binding"/>
    <property type="evidence" value="ECO:0007669"/>
    <property type="project" value="UniProtKB-KW"/>
</dbReference>
<evidence type="ECO:0000256" key="1">
    <source>
        <dbReference type="ARBA" id="ARBA00010996"/>
    </source>
</evidence>
<evidence type="ECO:0000313" key="4">
    <source>
        <dbReference type="EMBL" id="RJG12364.1"/>
    </source>
</evidence>
<dbReference type="PROSITE" id="PS51318">
    <property type="entry name" value="TAT"/>
    <property type="match status" value="1"/>
</dbReference>
<feature type="disulfide bond" description="Redox-active" evidence="3">
    <location>
        <begin position="79"/>
        <end position="83"/>
    </location>
</feature>
<dbReference type="Pfam" id="PF02630">
    <property type="entry name" value="SCO1-SenC"/>
    <property type="match status" value="1"/>
</dbReference>